<dbReference type="Proteomes" id="UP000749471">
    <property type="component" value="Unassembled WGS sequence"/>
</dbReference>
<dbReference type="InterPro" id="IPR020084">
    <property type="entry name" value="NUDIX_hydrolase_CS"/>
</dbReference>
<dbReference type="RefSeq" id="WP_216520830.1">
    <property type="nucleotide sequence ID" value="NZ_JAHLPM010000012.1"/>
</dbReference>
<organism evidence="4 5">
    <name type="scientific">Tissierella simiarum</name>
    <dbReference type="NCBI Taxonomy" id="2841534"/>
    <lineage>
        <taxon>Bacteria</taxon>
        <taxon>Bacillati</taxon>
        <taxon>Bacillota</taxon>
        <taxon>Tissierellia</taxon>
        <taxon>Tissierellales</taxon>
        <taxon>Tissierellaceae</taxon>
        <taxon>Tissierella</taxon>
    </lineage>
</organism>
<sequence length="145" mass="16630">MVGNIPLILCPAGVIILDNEKRVLLQHRTDNNTWGIPGGCIEPGETVEEAAKREVYEETGITVDEIELFNIYSGEEQHYTYPNGDEVYFINIVFITKRFQGDICLDEIESKDVRFFQIDDIPKEITPACIPVLRDLRCKIDTYFN</sequence>
<comment type="cofactor">
    <cofactor evidence="1">
        <name>Mg(2+)</name>
        <dbReference type="ChEBI" id="CHEBI:18420"/>
    </cofactor>
</comment>
<dbReference type="PANTHER" id="PTHR43046:SF2">
    <property type="entry name" value="8-OXO-DGTP DIPHOSPHATASE-RELATED"/>
    <property type="match status" value="1"/>
</dbReference>
<dbReference type="GO" id="GO:0016787">
    <property type="term" value="F:hydrolase activity"/>
    <property type="evidence" value="ECO:0007669"/>
    <property type="project" value="UniProtKB-KW"/>
</dbReference>
<comment type="caution">
    <text evidence="4">The sequence shown here is derived from an EMBL/GenBank/DDBJ whole genome shotgun (WGS) entry which is preliminary data.</text>
</comment>
<dbReference type="CDD" id="cd04677">
    <property type="entry name" value="NUDIX_Hydrolase"/>
    <property type="match status" value="1"/>
</dbReference>
<evidence type="ECO:0000259" key="3">
    <source>
        <dbReference type="PROSITE" id="PS51462"/>
    </source>
</evidence>
<gene>
    <name evidence="4" type="ORF">KQI42_13980</name>
</gene>
<accession>A0ABS6E895</accession>
<dbReference type="InterPro" id="IPR000086">
    <property type="entry name" value="NUDIX_hydrolase_dom"/>
</dbReference>
<proteinExistence type="predicted"/>
<keyword evidence="5" id="KW-1185">Reference proteome</keyword>
<dbReference type="Pfam" id="PF00293">
    <property type="entry name" value="NUDIX"/>
    <property type="match status" value="1"/>
</dbReference>
<name>A0ABS6E895_9FIRM</name>
<keyword evidence="2 4" id="KW-0378">Hydrolase</keyword>
<evidence type="ECO:0000313" key="4">
    <source>
        <dbReference type="EMBL" id="MBU5439126.1"/>
    </source>
</evidence>
<dbReference type="PROSITE" id="PS51462">
    <property type="entry name" value="NUDIX"/>
    <property type="match status" value="1"/>
</dbReference>
<evidence type="ECO:0000256" key="1">
    <source>
        <dbReference type="ARBA" id="ARBA00001946"/>
    </source>
</evidence>
<dbReference type="PANTHER" id="PTHR43046">
    <property type="entry name" value="GDP-MANNOSE MANNOSYL HYDROLASE"/>
    <property type="match status" value="1"/>
</dbReference>
<evidence type="ECO:0000256" key="2">
    <source>
        <dbReference type="ARBA" id="ARBA00022801"/>
    </source>
</evidence>
<dbReference type="EMBL" id="JAHLPM010000012">
    <property type="protein sequence ID" value="MBU5439126.1"/>
    <property type="molecule type" value="Genomic_DNA"/>
</dbReference>
<protein>
    <submittedName>
        <fullName evidence="4">NUDIX hydrolase</fullName>
    </submittedName>
</protein>
<evidence type="ECO:0000313" key="5">
    <source>
        <dbReference type="Proteomes" id="UP000749471"/>
    </source>
</evidence>
<feature type="domain" description="Nudix hydrolase" evidence="3">
    <location>
        <begin position="7"/>
        <end position="138"/>
    </location>
</feature>
<reference evidence="4 5" key="1">
    <citation type="submission" date="2021-06" db="EMBL/GenBank/DDBJ databases">
        <authorList>
            <person name="Sun Q."/>
            <person name="Li D."/>
        </authorList>
    </citation>
    <scope>NUCLEOTIDE SEQUENCE [LARGE SCALE GENOMIC DNA]</scope>
    <source>
        <strain evidence="4 5">MSJ-40</strain>
    </source>
</reference>
<dbReference type="PROSITE" id="PS00893">
    <property type="entry name" value="NUDIX_BOX"/>
    <property type="match status" value="1"/>
</dbReference>